<evidence type="ECO:0000313" key="3">
    <source>
        <dbReference type="Proteomes" id="UP000018735"/>
    </source>
</evidence>
<sequence length="53" mass="5920">MKDKIINFWRTTSTKIRVILTTLVILVGLAFVGLCVYGVVFVVISATQNGSFW</sequence>
<gene>
    <name evidence="2" type="ORF">GCW_00195</name>
</gene>
<reference evidence="2 3" key="1">
    <citation type="journal article" date="2011" name="PLoS ONE">
        <title>Core proteome of the minimal cell: comparative proteomics of three mollicute species.</title>
        <authorList>
            <person name="Fisunov G.Y."/>
            <person name="Alexeev D.G."/>
            <person name="Bazaleev N.A."/>
            <person name="Ladygina V.G."/>
            <person name="Galyamina M.A."/>
            <person name="Kondratov I.G."/>
            <person name="Zhukova N.A."/>
            <person name="Serebryakova M.V."/>
            <person name="Demina I.A."/>
            <person name="Govorun V.M."/>
        </authorList>
    </citation>
    <scope>NUCLEOTIDE SEQUENCE [LARGE SCALE GENOMIC DNA]</scope>
    <source>
        <strain evidence="2 3">S6</strain>
    </source>
</reference>
<dbReference type="RefSeq" id="WP_023893617.1">
    <property type="nucleotide sequence ID" value="NC_023030.2"/>
</dbReference>
<keyword evidence="1" id="KW-0472">Membrane</keyword>
<keyword evidence="1" id="KW-1133">Transmembrane helix</keyword>
<organism evidence="2 3">
    <name type="scientific">Mycoplasmoides gallisepticum S6</name>
    <dbReference type="NCBI Taxonomy" id="1006581"/>
    <lineage>
        <taxon>Bacteria</taxon>
        <taxon>Bacillati</taxon>
        <taxon>Mycoplasmatota</taxon>
        <taxon>Mycoplasmoidales</taxon>
        <taxon>Mycoplasmoidaceae</taxon>
        <taxon>Mycoplasmoides</taxon>
    </lineage>
</organism>
<keyword evidence="1" id="KW-0812">Transmembrane</keyword>
<accession>A0A0F6CLK3</accession>
<evidence type="ECO:0000313" key="2">
    <source>
        <dbReference type="EMBL" id="AHB99975.1"/>
    </source>
</evidence>
<dbReference type="HOGENOM" id="CLU_3063651_0_0_14"/>
<dbReference type="KEGG" id="mgz:GCW_00195"/>
<evidence type="ECO:0000256" key="1">
    <source>
        <dbReference type="SAM" id="Phobius"/>
    </source>
</evidence>
<dbReference type="AlphaFoldDB" id="A0A0F6CLK3"/>
<proteinExistence type="predicted"/>
<dbReference type="Proteomes" id="UP000018735">
    <property type="component" value="Chromosome"/>
</dbReference>
<protein>
    <submittedName>
        <fullName evidence="2">Uncharacterized protein</fullName>
    </submittedName>
</protein>
<dbReference type="EMBL" id="CP006916">
    <property type="protein sequence ID" value="AHB99975.1"/>
    <property type="molecule type" value="Genomic_DNA"/>
</dbReference>
<name>A0A0F6CLK3_MYCGL</name>
<feature type="transmembrane region" description="Helical" evidence="1">
    <location>
        <begin position="20"/>
        <end position="44"/>
    </location>
</feature>